<keyword evidence="2 6" id="KW-0808">Transferase</keyword>
<name>A0A1H1SJY7_9MICO</name>
<keyword evidence="5" id="KW-0670">Pyruvate</keyword>
<dbReference type="EC" id="2.3.1.12" evidence="5"/>
<feature type="domain" description="2-oxoacid dehydrogenase acyltransferase catalytic" evidence="4">
    <location>
        <begin position="182"/>
        <end position="258"/>
    </location>
</feature>
<protein>
    <submittedName>
        <fullName evidence="6">2-oxoacid dehydrogenases acyltransferase (Catalytic domain)</fullName>
    </submittedName>
    <submittedName>
        <fullName evidence="5">Pyruvate dehydrogenase E2 component (Dihydrolipoamide acetyltransferase)</fullName>
        <ecNumber evidence="5">2.3.1.12</ecNumber>
    </submittedName>
</protein>
<dbReference type="GO" id="GO:0005737">
    <property type="term" value="C:cytoplasm"/>
    <property type="evidence" value="ECO:0007669"/>
    <property type="project" value="TreeGrafter"/>
</dbReference>
<dbReference type="EMBL" id="LT629755">
    <property type="protein sequence ID" value="SDS48334.1"/>
    <property type="molecule type" value="Genomic_DNA"/>
</dbReference>
<comment type="cofactor">
    <cofactor evidence="1">
        <name>(R)-lipoate</name>
        <dbReference type="ChEBI" id="CHEBI:83088"/>
    </cofactor>
</comment>
<evidence type="ECO:0000313" key="5">
    <source>
        <dbReference type="EMBL" id="MCP2369038.1"/>
    </source>
</evidence>
<evidence type="ECO:0000313" key="8">
    <source>
        <dbReference type="Proteomes" id="UP000893823"/>
    </source>
</evidence>
<evidence type="ECO:0000313" key="6">
    <source>
        <dbReference type="EMBL" id="SDS48334.1"/>
    </source>
</evidence>
<dbReference type="SUPFAM" id="SSF52777">
    <property type="entry name" value="CoA-dependent acyltransferases"/>
    <property type="match status" value="1"/>
</dbReference>
<dbReference type="AlphaFoldDB" id="A0A1H1SJY7"/>
<reference evidence="7" key="2">
    <citation type="submission" date="2016-10" db="EMBL/GenBank/DDBJ databases">
        <authorList>
            <person name="Varghese N."/>
            <person name="Submissions S."/>
        </authorList>
    </citation>
    <scope>NUCLEOTIDE SEQUENCE [LARGE SCALE GENOMIC DNA]</scope>
    <source>
        <strain evidence="7">CPCC 202695</strain>
    </source>
</reference>
<dbReference type="Gene3D" id="3.30.559.10">
    <property type="entry name" value="Chloramphenicol acetyltransferase-like domain"/>
    <property type="match status" value="1"/>
</dbReference>
<dbReference type="PANTHER" id="PTHR43178">
    <property type="entry name" value="DIHYDROLIPOAMIDE ACETYLTRANSFERASE COMPONENT OF PYRUVATE DEHYDROGENASE COMPLEX"/>
    <property type="match status" value="1"/>
</dbReference>
<dbReference type="Pfam" id="PF00198">
    <property type="entry name" value="2-oxoacid_dh"/>
    <property type="match status" value="2"/>
</dbReference>
<evidence type="ECO:0000313" key="7">
    <source>
        <dbReference type="Proteomes" id="UP000199482"/>
    </source>
</evidence>
<reference evidence="6" key="1">
    <citation type="submission" date="2016-10" db="EMBL/GenBank/DDBJ databases">
        <authorList>
            <person name="de Groot N.N."/>
        </authorList>
    </citation>
    <scope>NUCLEOTIDE SEQUENCE [LARGE SCALE GENOMIC DNA]</scope>
    <source>
        <strain evidence="6">CPCC 202695</strain>
    </source>
</reference>
<sequence length="268" mass="29087">MSRGGETRAGEPGYVVRRIPRERRPVLDRLVGASRRHQVHALVELDVSEARRRMARAEPHVSWTGFVIATLARAVAAHPEVNARRAGDRIVTFDRVDVGSTVERHWQGRTVLDIVTVRDADRQSPADVSALLRATKHGPGESHEPRGGMRVVLRLPGPVRRTVIRIAGTRPRIAASFGPAVGVTSIGMFSSAWGWAIPVAPLTIIATVGGVVERPVVRDGEVVVRPMLPLTLTFDHAVVDGAPATRFTETLRELVETAAVLPDPEATP</sequence>
<keyword evidence="8" id="KW-1185">Reference proteome</keyword>
<proteinExistence type="predicted"/>
<reference evidence="5" key="3">
    <citation type="submission" date="2022-06" db="EMBL/GenBank/DDBJ databases">
        <title>Genomic Encyclopedia of Type Strains, Phase III (KMG-III): the genomes of soil and plant-associated and newly described type strains.</title>
        <authorList>
            <person name="Whitman W."/>
        </authorList>
    </citation>
    <scope>NUCLEOTIDE SEQUENCE</scope>
    <source>
        <strain evidence="5">CPCC 202695</strain>
    </source>
</reference>
<organism evidence="6 7">
    <name type="scientific">Agromyces flavus</name>
    <dbReference type="NCBI Taxonomy" id="589382"/>
    <lineage>
        <taxon>Bacteria</taxon>
        <taxon>Bacillati</taxon>
        <taxon>Actinomycetota</taxon>
        <taxon>Actinomycetes</taxon>
        <taxon>Micrococcales</taxon>
        <taxon>Microbacteriaceae</taxon>
        <taxon>Agromyces</taxon>
    </lineage>
</organism>
<dbReference type="InterPro" id="IPR050743">
    <property type="entry name" value="2-oxoacid_DH_E2_comp"/>
</dbReference>
<feature type="domain" description="2-oxoacid dehydrogenase acyltransferase catalytic" evidence="4">
    <location>
        <begin position="37"/>
        <end position="133"/>
    </location>
</feature>
<dbReference type="InterPro" id="IPR023213">
    <property type="entry name" value="CAT-like_dom_sf"/>
</dbReference>
<accession>A0A1H1SJY7</accession>
<dbReference type="STRING" id="589382.SAMN04489721_1396"/>
<dbReference type="Proteomes" id="UP000199482">
    <property type="component" value="Chromosome I"/>
</dbReference>
<evidence type="ECO:0000259" key="4">
    <source>
        <dbReference type="Pfam" id="PF00198"/>
    </source>
</evidence>
<dbReference type="GO" id="GO:0031405">
    <property type="term" value="F:lipoic acid binding"/>
    <property type="evidence" value="ECO:0007669"/>
    <property type="project" value="TreeGrafter"/>
</dbReference>
<dbReference type="Proteomes" id="UP000893823">
    <property type="component" value="Unassembled WGS sequence"/>
</dbReference>
<dbReference type="EMBL" id="SODL02000006">
    <property type="protein sequence ID" value="MCP2369038.1"/>
    <property type="molecule type" value="Genomic_DNA"/>
</dbReference>
<dbReference type="GO" id="GO:0004742">
    <property type="term" value="F:dihydrolipoyllysine-residue acetyltransferase activity"/>
    <property type="evidence" value="ECO:0007669"/>
    <property type="project" value="UniProtKB-EC"/>
</dbReference>
<gene>
    <name evidence="5" type="ORF">BCL57_003217</name>
    <name evidence="6" type="ORF">SAMN04489721_1396</name>
</gene>
<evidence type="ECO:0000256" key="3">
    <source>
        <dbReference type="ARBA" id="ARBA00023315"/>
    </source>
</evidence>
<dbReference type="PANTHER" id="PTHR43178:SF5">
    <property type="entry name" value="LIPOAMIDE ACYLTRANSFERASE COMPONENT OF BRANCHED-CHAIN ALPHA-KETO ACID DEHYDROGENASE COMPLEX, MITOCHONDRIAL"/>
    <property type="match status" value="1"/>
</dbReference>
<keyword evidence="3 6" id="KW-0012">Acyltransferase</keyword>
<evidence type="ECO:0000256" key="2">
    <source>
        <dbReference type="ARBA" id="ARBA00022679"/>
    </source>
</evidence>
<dbReference type="RefSeq" id="WP_092670439.1">
    <property type="nucleotide sequence ID" value="NZ_BMDN01000006.1"/>
</dbReference>
<dbReference type="InterPro" id="IPR001078">
    <property type="entry name" value="2-oxoacid_DH_actylTfrase"/>
</dbReference>
<evidence type="ECO:0000256" key="1">
    <source>
        <dbReference type="ARBA" id="ARBA00001938"/>
    </source>
</evidence>